<accession>A0A804KZU9</accession>
<sequence>MIPFIWYRRLRKGLADGLICQRRSMQWLQWNLKDQLHWVDQESPTLLSTLLAGCMDFSLIIKT</sequence>
<evidence type="ECO:0000313" key="2">
    <source>
        <dbReference type="Proteomes" id="UP000012960"/>
    </source>
</evidence>
<dbReference type="InParanoid" id="A0A804KZU9"/>
<name>A0A804KZU9_MUSAM</name>
<evidence type="ECO:0000313" key="1">
    <source>
        <dbReference type="EnsemblPlants" id="Ma10_p24280.1"/>
    </source>
</evidence>
<reference evidence="1" key="1">
    <citation type="submission" date="2021-05" db="UniProtKB">
        <authorList>
            <consortium name="EnsemblPlants"/>
        </authorList>
    </citation>
    <scope>IDENTIFICATION</scope>
    <source>
        <strain evidence="1">subsp. malaccensis</strain>
    </source>
</reference>
<dbReference type="AlphaFoldDB" id="A0A804KZU9"/>
<organism evidence="1 2">
    <name type="scientific">Musa acuminata subsp. malaccensis</name>
    <name type="common">Wild banana</name>
    <name type="synonym">Musa malaccensis</name>
    <dbReference type="NCBI Taxonomy" id="214687"/>
    <lineage>
        <taxon>Eukaryota</taxon>
        <taxon>Viridiplantae</taxon>
        <taxon>Streptophyta</taxon>
        <taxon>Embryophyta</taxon>
        <taxon>Tracheophyta</taxon>
        <taxon>Spermatophyta</taxon>
        <taxon>Magnoliopsida</taxon>
        <taxon>Liliopsida</taxon>
        <taxon>Zingiberales</taxon>
        <taxon>Musaceae</taxon>
        <taxon>Musa</taxon>
    </lineage>
</organism>
<protein>
    <submittedName>
        <fullName evidence="1">Uncharacterized protein</fullName>
    </submittedName>
</protein>
<dbReference type="Gramene" id="Ma10_t24280.1">
    <property type="protein sequence ID" value="Ma10_p24280.1"/>
    <property type="gene ID" value="Ma10_g24280"/>
</dbReference>
<dbReference type="EnsemblPlants" id="Ma10_t24280.1">
    <property type="protein sequence ID" value="Ma10_p24280.1"/>
    <property type="gene ID" value="Ma10_g24280"/>
</dbReference>
<dbReference type="Proteomes" id="UP000012960">
    <property type="component" value="Unplaced"/>
</dbReference>
<keyword evidence="2" id="KW-1185">Reference proteome</keyword>
<proteinExistence type="predicted"/>